<sequence>MTPILKILLFFALIIIESASQRESYCPPQELIAPCRCSQKEKDIQVWCSHSDLPRVLHGLKSVAKAIDRPIDELILENNQLPSLPGRFLSPLRVIRLMLRHNGLERLANGWLNDLEDSLVEVFIVERELRNVPLDSLIGLRKLEAVTIQSESLKRVPIFSGLTALRYVKVESNSLVELAPNTFRDIPNLETVQIVGSRRLNRLEAGLFNDLPQLKHLNVAENGISWIHLRALSELPNLKILELSSNKISDAGMVGRAIKDLNALEELKLDGNHITRLSEGSFVDLPALRELLLNENAISEIYHGAFHRTPMLKLIHLENNFLSRVHPESFLLRSGSGVEYLHIQNNEIARVEELRSLLDALPMLKFLDLSNNQLQEVRICSYSNDLGTMTTKKDFSIQNYKI</sequence>
<dbReference type="InterPro" id="IPR032675">
    <property type="entry name" value="LRR_dom_sf"/>
</dbReference>
<name>A0A9Q0MIQ9_9DIPT</name>
<dbReference type="PANTHER" id="PTHR24369">
    <property type="entry name" value="ANTIGEN BSP, PUTATIVE-RELATED"/>
    <property type="match status" value="1"/>
</dbReference>
<dbReference type="EMBL" id="WJQU01003843">
    <property type="protein sequence ID" value="KAJ6621745.1"/>
    <property type="molecule type" value="Genomic_DNA"/>
</dbReference>
<keyword evidence="2" id="KW-0677">Repeat</keyword>
<organism evidence="4 5">
    <name type="scientific">Pseudolycoriella hygida</name>
    <dbReference type="NCBI Taxonomy" id="35572"/>
    <lineage>
        <taxon>Eukaryota</taxon>
        <taxon>Metazoa</taxon>
        <taxon>Ecdysozoa</taxon>
        <taxon>Arthropoda</taxon>
        <taxon>Hexapoda</taxon>
        <taxon>Insecta</taxon>
        <taxon>Pterygota</taxon>
        <taxon>Neoptera</taxon>
        <taxon>Endopterygota</taxon>
        <taxon>Diptera</taxon>
        <taxon>Nematocera</taxon>
        <taxon>Sciaroidea</taxon>
        <taxon>Sciaridae</taxon>
        <taxon>Pseudolycoriella</taxon>
    </lineage>
</organism>
<dbReference type="Gene3D" id="3.80.10.10">
    <property type="entry name" value="Ribonuclease Inhibitor"/>
    <property type="match status" value="3"/>
</dbReference>
<gene>
    <name evidence="4" type="primary">atk_0</name>
    <name evidence="4" type="ORF">Bhyg_17364</name>
</gene>
<reference evidence="4" key="1">
    <citation type="submission" date="2022-07" db="EMBL/GenBank/DDBJ databases">
        <authorList>
            <person name="Trinca V."/>
            <person name="Uliana J.V.C."/>
            <person name="Torres T.T."/>
            <person name="Ward R.J."/>
            <person name="Monesi N."/>
        </authorList>
    </citation>
    <scope>NUCLEOTIDE SEQUENCE</scope>
    <source>
        <strain evidence="4">HSMRA1968</strain>
        <tissue evidence="4">Whole embryos</tissue>
    </source>
</reference>
<evidence type="ECO:0000256" key="3">
    <source>
        <dbReference type="SAM" id="SignalP"/>
    </source>
</evidence>
<dbReference type="SMART" id="SM00369">
    <property type="entry name" value="LRR_TYP"/>
    <property type="match status" value="7"/>
</dbReference>
<feature type="chain" id="PRO_5040138412" evidence="3">
    <location>
        <begin position="21"/>
        <end position="402"/>
    </location>
</feature>
<dbReference type="GO" id="GO:0005886">
    <property type="term" value="C:plasma membrane"/>
    <property type="evidence" value="ECO:0007669"/>
    <property type="project" value="TreeGrafter"/>
</dbReference>
<dbReference type="Pfam" id="PF00560">
    <property type="entry name" value="LRR_1"/>
    <property type="match status" value="1"/>
</dbReference>
<dbReference type="InterPro" id="IPR001611">
    <property type="entry name" value="Leu-rich_rpt"/>
</dbReference>
<comment type="caution">
    <text evidence="4">The sequence shown here is derived from an EMBL/GenBank/DDBJ whole genome shotgun (WGS) entry which is preliminary data.</text>
</comment>
<dbReference type="Proteomes" id="UP001151699">
    <property type="component" value="Unassembled WGS sequence"/>
</dbReference>
<accession>A0A9Q0MIQ9</accession>
<keyword evidence="3" id="KW-0732">Signal</keyword>
<evidence type="ECO:0000256" key="1">
    <source>
        <dbReference type="ARBA" id="ARBA00022614"/>
    </source>
</evidence>
<keyword evidence="1" id="KW-0433">Leucine-rich repeat</keyword>
<keyword evidence="5" id="KW-1185">Reference proteome</keyword>
<dbReference type="OrthoDB" id="8195690at2759"/>
<dbReference type="SUPFAM" id="SSF52058">
    <property type="entry name" value="L domain-like"/>
    <property type="match status" value="1"/>
</dbReference>
<evidence type="ECO:0000313" key="4">
    <source>
        <dbReference type="EMBL" id="KAJ6621745.1"/>
    </source>
</evidence>
<dbReference type="AlphaFoldDB" id="A0A9Q0MIQ9"/>
<evidence type="ECO:0000256" key="2">
    <source>
        <dbReference type="ARBA" id="ARBA00022737"/>
    </source>
</evidence>
<protein>
    <submittedName>
        <fullName evidence="4">Protein artichoke</fullName>
    </submittedName>
</protein>
<dbReference type="PRINTS" id="PR00019">
    <property type="entry name" value="LEURICHRPT"/>
</dbReference>
<dbReference type="PANTHER" id="PTHR24369:SF213">
    <property type="entry name" value="INSULIN LIKE GROWTH FACTOR BINDING PROTEIN ACID LABILE SUBUNIT"/>
    <property type="match status" value="1"/>
</dbReference>
<feature type="signal peptide" evidence="3">
    <location>
        <begin position="1"/>
        <end position="20"/>
    </location>
</feature>
<dbReference type="InterPro" id="IPR050541">
    <property type="entry name" value="LRR_TM_domain-containing"/>
</dbReference>
<dbReference type="Pfam" id="PF13855">
    <property type="entry name" value="LRR_8"/>
    <property type="match status" value="2"/>
</dbReference>
<evidence type="ECO:0000313" key="5">
    <source>
        <dbReference type="Proteomes" id="UP001151699"/>
    </source>
</evidence>
<proteinExistence type="predicted"/>
<dbReference type="InterPro" id="IPR003591">
    <property type="entry name" value="Leu-rich_rpt_typical-subtyp"/>
</dbReference>